<organism evidence="4 5">
    <name type="scientific">Paracoccus caeni</name>
    <dbReference type="NCBI Taxonomy" id="657651"/>
    <lineage>
        <taxon>Bacteria</taxon>
        <taxon>Pseudomonadati</taxon>
        <taxon>Pseudomonadota</taxon>
        <taxon>Alphaproteobacteria</taxon>
        <taxon>Rhodobacterales</taxon>
        <taxon>Paracoccaceae</taxon>
        <taxon>Paracoccus</taxon>
    </lineage>
</organism>
<keyword evidence="1" id="KW-0812">Transmembrane</keyword>
<gene>
    <name evidence="4" type="ORF">JJJ17_11290</name>
</gene>
<feature type="transmembrane region" description="Helical" evidence="1">
    <location>
        <begin position="99"/>
        <end position="117"/>
    </location>
</feature>
<dbReference type="AlphaFoldDB" id="A0A934VV39"/>
<dbReference type="InterPro" id="IPR010840">
    <property type="entry name" value="YqiJ_OB"/>
</dbReference>
<feature type="domain" description="Inner membrane protein YqiJ OB-fold" evidence="2">
    <location>
        <begin position="171"/>
        <end position="225"/>
    </location>
</feature>
<dbReference type="RefSeq" id="WP_200686426.1">
    <property type="nucleotide sequence ID" value="NZ_JAEPRQ010000003.1"/>
</dbReference>
<proteinExistence type="predicted"/>
<evidence type="ECO:0000259" key="2">
    <source>
        <dbReference type="Pfam" id="PF07290"/>
    </source>
</evidence>
<name>A0A934VV39_9RHOB</name>
<dbReference type="EMBL" id="JAEPRQ010000003">
    <property type="protein sequence ID" value="MBK4216511.1"/>
    <property type="molecule type" value="Genomic_DNA"/>
</dbReference>
<keyword evidence="1" id="KW-0472">Membrane</keyword>
<evidence type="ECO:0000313" key="4">
    <source>
        <dbReference type="EMBL" id="MBK4216511.1"/>
    </source>
</evidence>
<evidence type="ECO:0000313" key="5">
    <source>
        <dbReference type="Proteomes" id="UP000640485"/>
    </source>
</evidence>
<evidence type="ECO:0000259" key="3">
    <source>
        <dbReference type="Pfam" id="PF21001"/>
    </source>
</evidence>
<dbReference type="InterPro" id="IPR048376">
    <property type="entry name" value="YqiJ_N"/>
</dbReference>
<comment type="caution">
    <text evidence="4">The sequence shown here is derived from an EMBL/GenBank/DDBJ whole genome shotgun (WGS) entry which is preliminary data.</text>
</comment>
<sequence>MLSHLLSAPYLPFFFAFGLLIALLLLELIALLLGGSLMAAEADGPDFDADLGDAFDLDANAMPDTAELLSASDRMAASRLQPSSPQGLAGWLGLGHTPFMIWLAALLLGFGLSGFILQTAAENLIAAPLTRWIAVPVAALIGVTFAARFARLFARLLPRVESTATSAQFMGGLRGVVTQGTARAGSPAEVRLRDLYGNIHHMRCEPHHPDDVIPEGREVLTVRQRIPNGGGWLLRIIPIE</sequence>
<reference evidence="4" key="1">
    <citation type="submission" date="2021-01" db="EMBL/GenBank/DDBJ databases">
        <title>Paracoccus amoyensis sp. nov., isolated from the surface seawater along the coast of Xiamen Island, China.</title>
        <authorList>
            <person name="Lyu L."/>
        </authorList>
    </citation>
    <scope>NUCLEOTIDE SEQUENCE</scope>
    <source>
        <strain evidence="4">MJ17</strain>
    </source>
</reference>
<keyword evidence="5" id="KW-1185">Reference proteome</keyword>
<evidence type="ECO:0000256" key="1">
    <source>
        <dbReference type="SAM" id="Phobius"/>
    </source>
</evidence>
<dbReference type="Proteomes" id="UP000640485">
    <property type="component" value="Unassembled WGS sequence"/>
</dbReference>
<dbReference type="Pfam" id="PF07290">
    <property type="entry name" value="YqiJ_OB"/>
    <property type="match status" value="1"/>
</dbReference>
<keyword evidence="1" id="KW-1133">Transmembrane helix</keyword>
<feature type="transmembrane region" description="Helical" evidence="1">
    <location>
        <begin position="129"/>
        <end position="150"/>
    </location>
</feature>
<accession>A0A934VV39</accession>
<dbReference type="Pfam" id="PF21001">
    <property type="entry name" value="YqiJ_N"/>
    <property type="match status" value="1"/>
</dbReference>
<feature type="transmembrane region" description="Helical" evidence="1">
    <location>
        <begin position="12"/>
        <end position="33"/>
    </location>
</feature>
<protein>
    <submittedName>
        <fullName evidence="4">DUF1449 family protein</fullName>
    </submittedName>
</protein>
<feature type="domain" description="Inner membrane protein YqiJ N-terminal" evidence="3">
    <location>
        <begin position="11"/>
        <end position="144"/>
    </location>
</feature>